<keyword evidence="3 6" id="KW-0378">Hydrolase</keyword>
<evidence type="ECO:0000256" key="2">
    <source>
        <dbReference type="ARBA" id="ARBA00022723"/>
    </source>
</evidence>
<dbReference type="InterPro" id="IPR017850">
    <property type="entry name" value="Alkaline_phosphatase_core_sf"/>
</dbReference>
<dbReference type="InterPro" id="IPR024607">
    <property type="entry name" value="Sulfatase_CS"/>
</dbReference>
<dbReference type="Gene3D" id="3.40.720.10">
    <property type="entry name" value="Alkaline Phosphatase, subunit A"/>
    <property type="match status" value="1"/>
</dbReference>
<dbReference type="Proteomes" id="UP000318878">
    <property type="component" value="Unassembled WGS sequence"/>
</dbReference>
<dbReference type="RefSeq" id="WP_146429386.1">
    <property type="nucleotide sequence ID" value="NZ_SJPF01000001.1"/>
</dbReference>
<reference evidence="6 7" key="1">
    <citation type="submission" date="2019-02" db="EMBL/GenBank/DDBJ databases">
        <title>Deep-cultivation of Planctomycetes and their phenomic and genomic characterization uncovers novel biology.</title>
        <authorList>
            <person name="Wiegand S."/>
            <person name="Jogler M."/>
            <person name="Boedeker C."/>
            <person name="Pinto D."/>
            <person name="Vollmers J."/>
            <person name="Rivas-Marin E."/>
            <person name="Kohn T."/>
            <person name="Peeters S.H."/>
            <person name="Heuer A."/>
            <person name="Rast P."/>
            <person name="Oberbeckmann S."/>
            <person name="Bunk B."/>
            <person name="Jeske O."/>
            <person name="Meyerdierks A."/>
            <person name="Storesund J.E."/>
            <person name="Kallscheuer N."/>
            <person name="Luecker S."/>
            <person name="Lage O.M."/>
            <person name="Pohl T."/>
            <person name="Merkel B.J."/>
            <person name="Hornburger P."/>
            <person name="Mueller R.-W."/>
            <person name="Bruemmer F."/>
            <person name="Labrenz M."/>
            <person name="Spormann A.M."/>
            <person name="Op Den Camp H."/>
            <person name="Overmann J."/>
            <person name="Amann R."/>
            <person name="Jetten M.S.M."/>
            <person name="Mascher T."/>
            <person name="Medema M.H."/>
            <person name="Devos D.P."/>
            <person name="Kaster A.-K."/>
            <person name="Ovreas L."/>
            <person name="Rohde M."/>
            <person name="Galperin M.Y."/>
            <person name="Jogler C."/>
        </authorList>
    </citation>
    <scope>NUCLEOTIDE SEQUENCE [LARGE SCALE GENOMIC DNA]</scope>
    <source>
        <strain evidence="6 7">Enr8</strain>
    </source>
</reference>
<comment type="caution">
    <text evidence="6">The sequence shown here is derived from an EMBL/GenBank/DDBJ whole genome shotgun (WGS) entry which is preliminary data.</text>
</comment>
<keyword evidence="7" id="KW-1185">Reference proteome</keyword>
<protein>
    <submittedName>
        <fullName evidence="6">Arylsulfatase</fullName>
        <ecNumber evidence="6">3.1.6.1</ecNumber>
    </submittedName>
</protein>
<feature type="domain" description="Sulfatase N-terminal" evidence="5">
    <location>
        <begin position="39"/>
        <end position="387"/>
    </location>
</feature>
<dbReference type="GO" id="GO:0004065">
    <property type="term" value="F:arylsulfatase activity"/>
    <property type="evidence" value="ECO:0007669"/>
    <property type="project" value="UniProtKB-EC"/>
</dbReference>
<dbReference type="InterPro" id="IPR000917">
    <property type="entry name" value="Sulfatase_N"/>
</dbReference>
<gene>
    <name evidence="6" type="primary">atsA_5</name>
    <name evidence="6" type="ORF">Enr8_08940</name>
</gene>
<dbReference type="EMBL" id="SJPF01000001">
    <property type="protein sequence ID" value="TWT39198.1"/>
    <property type="molecule type" value="Genomic_DNA"/>
</dbReference>
<keyword evidence="4" id="KW-0106">Calcium</keyword>
<keyword evidence="2" id="KW-0479">Metal-binding</keyword>
<evidence type="ECO:0000313" key="7">
    <source>
        <dbReference type="Proteomes" id="UP000318878"/>
    </source>
</evidence>
<accession>A0A5C5VKQ6</accession>
<organism evidence="6 7">
    <name type="scientific">Blastopirellula retiformator</name>
    <dbReference type="NCBI Taxonomy" id="2527970"/>
    <lineage>
        <taxon>Bacteria</taxon>
        <taxon>Pseudomonadati</taxon>
        <taxon>Planctomycetota</taxon>
        <taxon>Planctomycetia</taxon>
        <taxon>Pirellulales</taxon>
        <taxon>Pirellulaceae</taxon>
        <taxon>Blastopirellula</taxon>
    </lineage>
</organism>
<proteinExistence type="inferred from homology"/>
<dbReference type="Pfam" id="PF00884">
    <property type="entry name" value="Sulfatase"/>
    <property type="match status" value="1"/>
</dbReference>
<dbReference type="EC" id="3.1.6.1" evidence="6"/>
<evidence type="ECO:0000256" key="1">
    <source>
        <dbReference type="ARBA" id="ARBA00008779"/>
    </source>
</evidence>
<evidence type="ECO:0000256" key="3">
    <source>
        <dbReference type="ARBA" id="ARBA00022801"/>
    </source>
</evidence>
<dbReference type="Gene3D" id="3.30.1120.10">
    <property type="match status" value="1"/>
</dbReference>
<name>A0A5C5VKQ6_9BACT</name>
<evidence type="ECO:0000313" key="6">
    <source>
        <dbReference type="EMBL" id="TWT39198.1"/>
    </source>
</evidence>
<dbReference type="PROSITE" id="PS00149">
    <property type="entry name" value="SULFATASE_2"/>
    <property type="match status" value="1"/>
</dbReference>
<dbReference type="AlphaFoldDB" id="A0A5C5VKQ6"/>
<evidence type="ECO:0000259" key="5">
    <source>
        <dbReference type="Pfam" id="PF00884"/>
    </source>
</evidence>
<dbReference type="PANTHER" id="PTHR42693:SF53">
    <property type="entry name" value="ENDO-4-O-SULFATASE"/>
    <property type="match status" value="1"/>
</dbReference>
<dbReference type="InterPro" id="IPR050738">
    <property type="entry name" value="Sulfatase"/>
</dbReference>
<dbReference type="OrthoDB" id="9783154at2"/>
<dbReference type="SUPFAM" id="SSF53649">
    <property type="entry name" value="Alkaline phosphatase-like"/>
    <property type="match status" value="1"/>
</dbReference>
<dbReference type="PANTHER" id="PTHR42693">
    <property type="entry name" value="ARYLSULFATASE FAMILY MEMBER"/>
    <property type="match status" value="1"/>
</dbReference>
<comment type="similarity">
    <text evidence="1">Belongs to the sulfatase family.</text>
</comment>
<sequence length="485" mass="54313">MSRSLVLRLAIFAWLLTHTSPEWLTPAASAQDASSQRPPNVLLLVADDLGYAELGCYGNTEVRTPHLDKFAAKSLLCRQAYVTAPNCSPSRAGFLTGRFPTRFGYEFNPIGARNEDPGAGMPMQQKTLAEYLHDAGYTTGLVGKWHLGGAADFHPQRHGFDEFFGFLHEGHYFVPSPWQDTTTWLRRRGLPKGAGERYRINDQLIYSSHMGHDEPAYDANNPILRGGQAVAEQAYLTDAITRESVSFVDRYQNHPWFLYVAYNAVHSPLQAKNETLEKFSDVEDIHRRIFLAMLADLDQSVGAILQAVEESGQMENTLILFFSDNGGPTRETTASNLPLRAGKGSMYEGGIRVPMILCWPGHTQPGTTTDNVFSSLDLYATVAEVIGRPTSYPLDGVAWSQNLAPSPPPRTLYWRQGKRAALRQGRWKLVADRGHDASSDWELYDLTRDPSEETNLADAPAHQKRREDILRQWRSLDQEMATPLF</sequence>
<dbReference type="GO" id="GO:0046872">
    <property type="term" value="F:metal ion binding"/>
    <property type="evidence" value="ECO:0007669"/>
    <property type="project" value="UniProtKB-KW"/>
</dbReference>
<evidence type="ECO:0000256" key="4">
    <source>
        <dbReference type="ARBA" id="ARBA00022837"/>
    </source>
</evidence>